<dbReference type="AlphaFoldDB" id="A0A9W5TC74"/>
<dbReference type="GO" id="GO:0006897">
    <property type="term" value="P:endocytosis"/>
    <property type="evidence" value="ECO:0007669"/>
    <property type="project" value="TreeGrafter"/>
</dbReference>
<dbReference type="SUPFAM" id="SSF47473">
    <property type="entry name" value="EF-hand"/>
    <property type="match status" value="1"/>
</dbReference>
<evidence type="ECO:0000259" key="5">
    <source>
        <dbReference type="PROSITE" id="PS50222"/>
    </source>
</evidence>
<feature type="domain" description="EH" evidence="4">
    <location>
        <begin position="31"/>
        <end position="100"/>
    </location>
</feature>
<evidence type="ECO:0000313" key="6">
    <source>
        <dbReference type="EMBL" id="GFE55270.1"/>
    </source>
</evidence>
<keyword evidence="2" id="KW-0175">Coiled coil</keyword>
<feature type="region of interest" description="Disordered" evidence="3">
    <location>
        <begin position="526"/>
        <end position="545"/>
    </location>
</feature>
<evidence type="ECO:0000259" key="4">
    <source>
        <dbReference type="PROSITE" id="PS50031"/>
    </source>
</evidence>
<dbReference type="GO" id="GO:0016197">
    <property type="term" value="P:endosomal transport"/>
    <property type="evidence" value="ECO:0007669"/>
    <property type="project" value="TreeGrafter"/>
</dbReference>
<feature type="compositionally biased region" description="Basic and acidic residues" evidence="3">
    <location>
        <begin position="310"/>
        <end position="328"/>
    </location>
</feature>
<dbReference type="CDD" id="cd00052">
    <property type="entry name" value="EH"/>
    <property type="match status" value="2"/>
</dbReference>
<dbReference type="PROSITE" id="PS50031">
    <property type="entry name" value="EH"/>
    <property type="match status" value="2"/>
</dbReference>
<evidence type="ECO:0000256" key="3">
    <source>
        <dbReference type="SAM" id="MobiDB-lite"/>
    </source>
</evidence>
<feature type="coiled-coil region" evidence="2">
    <location>
        <begin position="340"/>
        <end position="437"/>
    </location>
</feature>
<dbReference type="InterPro" id="IPR018247">
    <property type="entry name" value="EF_Hand_1_Ca_BS"/>
</dbReference>
<reference evidence="6" key="1">
    <citation type="submission" date="2019-12" db="EMBL/GenBank/DDBJ databases">
        <title>Genome sequence of Babesia ovis.</title>
        <authorList>
            <person name="Yamagishi J."/>
            <person name="Sevinc F."/>
            <person name="Xuan X."/>
        </authorList>
    </citation>
    <scope>NUCLEOTIDE SEQUENCE</scope>
    <source>
        <strain evidence="6">Selcuk</strain>
    </source>
</reference>
<feature type="domain" description="EF-hand" evidence="5">
    <location>
        <begin position="153"/>
        <end position="188"/>
    </location>
</feature>
<accession>A0A9W5TC74</accession>
<protein>
    <submittedName>
        <fullName evidence="6">EF hand domain conatining, putative</fullName>
    </submittedName>
</protein>
<dbReference type="GO" id="GO:0005509">
    <property type="term" value="F:calcium ion binding"/>
    <property type="evidence" value="ECO:0007669"/>
    <property type="project" value="InterPro"/>
</dbReference>
<keyword evidence="1" id="KW-0106">Calcium</keyword>
<dbReference type="SMART" id="SM00027">
    <property type="entry name" value="EH"/>
    <property type="match status" value="2"/>
</dbReference>
<feature type="domain" description="EH" evidence="4">
    <location>
        <begin position="154"/>
        <end position="231"/>
    </location>
</feature>
<evidence type="ECO:0000256" key="2">
    <source>
        <dbReference type="SAM" id="Coils"/>
    </source>
</evidence>
<dbReference type="PROSITE" id="PS00018">
    <property type="entry name" value="EF_HAND_1"/>
    <property type="match status" value="2"/>
</dbReference>
<evidence type="ECO:0000256" key="1">
    <source>
        <dbReference type="ARBA" id="ARBA00022837"/>
    </source>
</evidence>
<dbReference type="PANTHER" id="PTHR11216:SF170">
    <property type="entry name" value="DYNAMIN ASSOCIATED PROTEIN 160, ISOFORM D"/>
    <property type="match status" value="1"/>
</dbReference>
<comment type="caution">
    <text evidence="6">The sequence shown here is derived from an EMBL/GenBank/DDBJ whole genome shotgun (WGS) entry which is preliminary data.</text>
</comment>
<dbReference type="SMART" id="SM00054">
    <property type="entry name" value="EFh"/>
    <property type="match status" value="3"/>
</dbReference>
<dbReference type="PROSITE" id="PS50222">
    <property type="entry name" value="EF_HAND_2"/>
    <property type="match status" value="1"/>
</dbReference>
<dbReference type="Pfam" id="PF12763">
    <property type="entry name" value="EH"/>
    <property type="match status" value="2"/>
</dbReference>
<feature type="compositionally biased region" description="Basic and acidic residues" evidence="3">
    <location>
        <begin position="531"/>
        <end position="545"/>
    </location>
</feature>
<proteinExistence type="predicted"/>
<organism evidence="6 7">
    <name type="scientific">Babesia ovis</name>
    <dbReference type="NCBI Taxonomy" id="5869"/>
    <lineage>
        <taxon>Eukaryota</taxon>
        <taxon>Sar</taxon>
        <taxon>Alveolata</taxon>
        <taxon>Apicomplexa</taxon>
        <taxon>Aconoidasida</taxon>
        <taxon>Piroplasmida</taxon>
        <taxon>Babesiidae</taxon>
        <taxon>Babesia</taxon>
    </lineage>
</organism>
<feature type="region of interest" description="Disordered" evidence="3">
    <location>
        <begin position="289"/>
        <end position="329"/>
    </location>
</feature>
<dbReference type="InterPro" id="IPR002048">
    <property type="entry name" value="EF_hand_dom"/>
</dbReference>
<sequence>MAEAFDQNQMAAWRKQLHDTCMKSLILSPAQDACLRKLFLKWDRRGYGSLDGDSARRLFRTAGLPDEILFDIWSVADINGTGELDYRAFCICCVLIAHAQMHPALLNHTDWMFDRELVDRIASGATMSEYMPYFDVSALDICERGNTPVMSTEEATRYEKLFQTLDRDGDGYLEGGDVREYYLMRNELQDDELVRIWEIADADADGRLTMKEFMVMEHLVQYSLSKATHSPKNGVVESARSDNGLTLQRAVREYDKLSSVGEASRDVVRSLPKVDVTKEVGCNTLASAMDGFTGKPRENSVKNTGPEPTIVEHEPTGTSETRDFKEPVGPKSSEAVMAESHKLKDHVESLKQYIEDLENELQKVKSENDNLVAMYNKSEERIEQLHSLYKIHTAEVETEQAYLRKEERELNELQDRIKALRREKLKHESDQQALRDALMHTEDAEQTMLRSVRSEQGKVASIRTERIQTMRTTIELLESLHPAINTTVQSSKPTMRAINDRNVVHDSKGIRVSTSESVMDRRLNPHMASHHHSDWSQKESEVYQG</sequence>
<dbReference type="GO" id="GO:0005886">
    <property type="term" value="C:plasma membrane"/>
    <property type="evidence" value="ECO:0007669"/>
    <property type="project" value="TreeGrafter"/>
</dbReference>
<dbReference type="PANTHER" id="PTHR11216">
    <property type="entry name" value="EH DOMAIN"/>
    <property type="match status" value="1"/>
</dbReference>
<dbReference type="InterPro" id="IPR011992">
    <property type="entry name" value="EF-hand-dom_pair"/>
</dbReference>
<dbReference type="Gene3D" id="1.10.238.10">
    <property type="entry name" value="EF-hand"/>
    <property type="match status" value="2"/>
</dbReference>
<dbReference type="EMBL" id="BLIY01000018">
    <property type="protein sequence ID" value="GFE55270.1"/>
    <property type="molecule type" value="Genomic_DNA"/>
</dbReference>
<dbReference type="InterPro" id="IPR000261">
    <property type="entry name" value="EH_dom"/>
</dbReference>
<dbReference type="OrthoDB" id="524326at2759"/>
<dbReference type="Proteomes" id="UP001057455">
    <property type="component" value="Unassembled WGS sequence"/>
</dbReference>
<evidence type="ECO:0000313" key="7">
    <source>
        <dbReference type="Proteomes" id="UP001057455"/>
    </source>
</evidence>
<name>A0A9W5TC74_BABOV</name>
<dbReference type="GO" id="GO:0005737">
    <property type="term" value="C:cytoplasm"/>
    <property type="evidence" value="ECO:0007669"/>
    <property type="project" value="TreeGrafter"/>
</dbReference>
<keyword evidence="7" id="KW-1185">Reference proteome</keyword>
<gene>
    <name evidence="6" type="ORF">BaOVIS_026740</name>
</gene>